<evidence type="ECO:0000256" key="8">
    <source>
        <dbReference type="ARBA" id="ARBA00023152"/>
    </source>
</evidence>
<comment type="pathway">
    <text evidence="3 10">Carbohydrate degradation; glycolysis; D-glyceraldehyde 3-phosphate and glycerone phosphate from D-glucose: step 4/4.</text>
</comment>
<dbReference type="SUPFAM" id="SSF51569">
    <property type="entry name" value="Aldolase"/>
    <property type="match status" value="1"/>
</dbReference>
<dbReference type="InterPro" id="IPR000771">
    <property type="entry name" value="FBA_II"/>
</dbReference>
<sequence>MGLLDIVPAGVITGDNVKKLFDYAQEHKFAIPAINCTSSSTVNAALEAARDQKTPLIIQFSNGGAAFYAGKGIDNKDQHASILGSIAGAYHVRAVAKHYGIPVVLHSDHCARELLPWLDGMLAADEVYFKEHGEPLFSSHMIDLSADPKEENIATTKKYFERCAPMKLWLEMEIGITGGEEDGVNNESADKETLYTPSEDVYEVYQALAPIAPYFSIAAAFGNVHGVYKPGNVVLRPELLEQHQKFVKEKIGSDKAYPLYLVFHGGSGSTEEEIKTAVTNGVIKMNVDTDTQYAYLAGVRDFVLEHKDRLMKQVGDLSKGEDDSTPNKKYYDPRNWIRHGEKTMYKRVQQANSDLGNVNTL</sequence>
<dbReference type="AlphaFoldDB" id="A0A9W8G2G2"/>
<reference evidence="11" key="1">
    <citation type="submission" date="2022-07" db="EMBL/GenBank/DDBJ databases">
        <title>Phylogenomic reconstructions and comparative analyses of Kickxellomycotina fungi.</title>
        <authorList>
            <person name="Reynolds N.K."/>
            <person name="Stajich J.E."/>
            <person name="Barry K."/>
            <person name="Grigoriev I.V."/>
            <person name="Crous P."/>
            <person name="Smith M.E."/>
        </authorList>
    </citation>
    <scope>NUCLEOTIDE SEQUENCE</scope>
    <source>
        <strain evidence="11">NRRL 3115</strain>
    </source>
</reference>
<dbReference type="CDD" id="cd00946">
    <property type="entry name" value="FBP_aldolase_IIA"/>
    <property type="match status" value="1"/>
</dbReference>
<evidence type="ECO:0000256" key="1">
    <source>
        <dbReference type="ARBA" id="ARBA00000441"/>
    </source>
</evidence>
<gene>
    <name evidence="11" type="primary">FBA1</name>
    <name evidence="11" type="ORF">GGI25_005333</name>
</gene>
<evidence type="ECO:0000313" key="12">
    <source>
        <dbReference type="Proteomes" id="UP001151518"/>
    </source>
</evidence>
<proteinExistence type="inferred from homology"/>
<dbReference type="GO" id="GO:0004332">
    <property type="term" value="F:fructose-bisphosphate aldolase activity"/>
    <property type="evidence" value="ECO:0007669"/>
    <property type="project" value="UniProtKB-EC"/>
</dbReference>
<dbReference type="GO" id="GO:0006096">
    <property type="term" value="P:glycolytic process"/>
    <property type="evidence" value="ECO:0007669"/>
    <property type="project" value="UniProtKB-KW"/>
</dbReference>
<dbReference type="EC" id="4.1.2.13" evidence="5 10"/>
<comment type="function">
    <text evidence="2 10">Catalyzes the aldol condensation of dihydroxyacetone phosphate (DHAP or glycerone-phosphate) with glyceraldehyde 3-phosphate (G3P) to form fructose 1,6-bisphosphate (FBP) in gluconeogenesis and the reverse reaction in glycolysis.</text>
</comment>
<evidence type="ECO:0000256" key="4">
    <source>
        <dbReference type="ARBA" id="ARBA00005812"/>
    </source>
</evidence>
<dbReference type="PIRSF" id="PIRSF001359">
    <property type="entry name" value="F_bP_aldolase_II"/>
    <property type="match status" value="1"/>
</dbReference>
<evidence type="ECO:0000256" key="6">
    <source>
        <dbReference type="ARBA" id="ARBA00022723"/>
    </source>
</evidence>
<dbReference type="OrthoDB" id="35652at2759"/>
<comment type="similarity">
    <text evidence="4 10">Belongs to the class II fructose-bisphosphate aldolase family.</text>
</comment>
<dbReference type="GO" id="GO:0006094">
    <property type="term" value="P:gluconeogenesis"/>
    <property type="evidence" value="ECO:0007669"/>
    <property type="project" value="TreeGrafter"/>
</dbReference>
<evidence type="ECO:0000256" key="3">
    <source>
        <dbReference type="ARBA" id="ARBA00004714"/>
    </source>
</evidence>
<organism evidence="11 12">
    <name type="scientific">Coemansia spiralis</name>
    <dbReference type="NCBI Taxonomy" id="417178"/>
    <lineage>
        <taxon>Eukaryota</taxon>
        <taxon>Fungi</taxon>
        <taxon>Fungi incertae sedis</taxon>
        <taxon>Zoopagomycota</taxon>
        <taxon>Kickxellomycotina</taxon>
        <taxon>Kickxellomycetes</taxon>
        <taxon>Kickxellales</taxon>
        <taxon>Kickxellaceae</taxon>
        <taxon>Coemansia</taxon>
    </lineage>
</organism>
<evidence type="ECO:0000256" key="7">
    <source>
        <dbReference type="ARBA" id="ARBA00022833"/>
    </source>
</evidence>
<keyword evidence="8 10" id="KW-0324">Glycolysis</keyword>
<dbReference type="EMBL" id="JANBTW010000093">
    <property type="protein sequence ID" value="KAJ2671834.1"/>
    <property type="molecule type" value="Genomic_DNA"/>
</dbReference>
<dbReference type="Gene3D" id="3.20.20.70">
    <property type="entry name" value="Aldolase class I"/>
    <property type="match status" value="1"/>
</dbReference>
<dbReference type="Pfam" id="PF01116">
    <property type="entry name" value="F_bP_aldolase"/>
    <property type="match status" value="1"/>
</dbReference>
<dbReference type="PANTHER" id="PTHR30559">
    <property type="entry name" value="FRUCTOSE-BISPHOSPHATE ALDOLASE CLASS 2"/>
    <property type="match status" value="1"/>
</dbReference>
<dbReference type="GO" id="GO:0008270">
    <property type="term" value="F:zinc ion binding"/>
    <property type="evidence" value="ECO:0007669"/>
    <property type="project" value="UniProtKB-UniRule"/>
</dbReference>
<accession>A0A9W8G2G2</accession>
<name>A0A9W8G2G2_9FUNG</name>
<dbReference type="PANTHER" id="PTHR30559:SF0">
    <property type="entry name" value="FRUCTOSE-BISPHOSPHATE ALDOLASE"/>
    <property type="match status" value="1"/>
</dbReference>
<dbReference type="NCBIfam" id="TIGR01520">
    <property type="entry name" value="FruBisAldo_II_A"/>
    <property type="match status" value="1"/>
</dbReference>
<evidence type="ECO:0000256" key="5">
    <source>
        <dbReference type="ARBA" id="ARBA00013068"/>
    </source>
</evidence>
<dbReference type="NCBIfam" id="TIGR00167">
    <property type="entry name" value="cbbA"/>
    <property type="match status" value="1"/>
</dbReference>
<keyword evidence="9 10" id="KW-0456">Lyase</keyword>
<evidence type="ECO:0000256" key="9">
    <source>
        <dbReference type="ARBA" id="ARBA00023239"/>
    </source>
</evidence>
<comment type="caution">
    <text evidence="11">The sequence shown here is derived from an EMBL/GenBank/DDBJ whole genome shotgun (WGS) entry which is preliminary data.</text>
</comment>
<dbReference type="FunFam" id="3.20.20.70:FF:000013">
    <property type="entry name" value="Class II fructose-bisphosphate aldolase"/>
    <property type="match status" value="1"/>
</dbReference>
<evidence type="ECO:0000313" key="11">
    <source>
        <dbReference type="EMBL" id="KAJ2671834.1"/>
    </source>
</evidence>
<protein>
    <recommendedName>
        <fullName evidence="5 10">Fructose-bisphosphate aldolase</fullName>
        <shortName evidence="10">FBP aldolase</shortName>
        <ecNumber evidence="5 10">4.1.2.13</ecNumber>
    </recommendedName>
</protein>
<dbReference type="PROSITE" id="PS00602">
    <property type="entry name" value="ALDOLASE_CLASS_II_1"/>
    <property type="match status" value="1"/>
</dbReference>
<keyword evidence="7 10" id="KW-0862">Zinc</keyword>
<evidence type="ECO:0000256" key="2">
    <source>
        <dbReference type="ARBA" id="ARBA00002181"/>
    </source>
</evidence>
<comment type="catalytic activity">
    <reaction evidence="1 10">
        <text>beta-D-fructose 1,6-bisphosphate = D-glyceraldehyde 3-phosphate + dihydroxyacetone phosphate</text>
        <dbReference type="Rhea" id="RHEA:14729"/>
        <dbReference type="ChEBI" id="CHEBI:32966"/>
        <dbReference type="ChEBI" id="CHEBI:57642"/>
        <dbReference type="ChEBI" id="CHEBI:59776"/>
        <dbReference type="EC" id="4.1.2.13"/>
    </reaction>
</comment>
<comment type="cofactor">
    <cofactor evidence="10">
        <name>Zn(2+)</name>
        <dbReference type="ChEBI" id="CHEBI:29105"/>
    </cofactor>
    <text evidence="10">Binds 2 Zn(2+) ions per subunit. One is catalytic and the other provides a structural contribution.</text>
</comment>
<evidence type="ECO:0000256" key="10">
    <source>
        <dbReference type="RuleBase" id="RU366023"/>
    </source>
</evidence>
<dbReference type="GO" id="GO:0005829">
    <property type="term" value="C:cytosol"/>
    <property type="evidence" value="ECO:0007669"/>
    <property type="project" value="TreeGrafter"/>
</dbReference>
<dbReference type="InterPro" id="IPR006411">
    <property type="entry name" value="Fruct_bisP_bact"/>
</dbReference>
<dbReference type="PROSITE" id="PS00806">
    <property type="entry name" value="ALDOLASE_CLASS_II_2"/>
    <property type="match status" value="1"/>
</dbReference>
<keyword evidence="6 10" id="KW-0479">Metal-binding</keyword>
<dbReference type="InterPro" id="IPR013785">
    <property type="entry name" value="Aldolase_TIM"/>
</dbReference>
<dbReference type="Proteomes" id="UP001151518">
    <property type="component" value="Unassembled WGS sequence"/>
</dbReference>
<dbReference type="NCBIfam" id="NF006628">
    <property type="entry name" value="PRK09197.1"/>
    <property type="match status" value="1"/>
</dbReference>